<organism evidence="9 10">
    <name type="scientific">Botryobasidium botryosum (strain FD-172 SS1)</name>
    <dbReference type="NCBI Taxonomy" id="930990"/>
    <lineage>
        <taxon>Eukaryota</taxon>
        <taxon>Fungi</taxon>
        <taxon>Dikarya</taxon>
        <taxon>Basidiomycota</taxon>
        <taxon>Agaricomycotina</taxon>
        <taxon>Agaricomycetes</taxon>
        <taxon>Cantharellales</taxon>
        <taxon>Botryobasidiaceae</taxon>
        <taxon>Botryobasidium</taxon>
    </lineage>
</organism>
<evidence type="ECO:0000313" key="9">
    <source>
        <dbReference type="EMBL" id="KDQ07883.1"/>
    </source>
</evidence>
<feature type="transmembrane region" description="Helical" evidence="8">
    <location>
        <begin position="228"/>
        <end position="253"/>
    </location>
</feature>
<evidence type="ECO:0000256" key="5">
    <source>
        <dbReference type="ARBA" id="ARBA00023098"/>
    </source>
</evidence>
<dbReference type="GO" id="GO:0006629">
    <property type="term" value="P:lipid metabolic process"/>
    <property type="evidence" value="ECO:0007669"/>
    <property type="project" value="UniProtKB-KW"/>
</dbReference>
<keyword evidence="10" id="KW-1185">Reference proteome</keyword>
<dbReference type="InParanoid" id="A0A067LWZ0"/>
<dbReference type="STRING" id="930990.A0A067LWZ0"/>
<dbReference type="HOGENOM" id="CLU_064559_0_0_1"/>
<dbReference type="InterPro" id="IPR009617">
    <property type="entry name" value="Seipin"/>
</dbReference>
<dbReference type="GO" id="GO:0005789">
    <property type="term" value="C:endoplasmic reticulum membrane"/>
    <property type="evidence" value="ECO:0007669"/>
    <property type="project" value="UniProtKB-SubCell"/>
</dbReference>
<keyword evidence="3" id="KW-0256">Endoplasmic reticulum</keyword>
<evidence type="ECO:0008006" key="11">
    <source>
        <dbReference type="Google" id="ProtNLM"/>
    </source>
</evidence>
<dbReference type="OrthoDB" id="3990054at2759"/>
<dbReference type="Proteomes" id="UP000027195">
    <property type="component" value="Unassembled WGS sequence"/>
</dbReference>
<proteinExistence type="predicted"/>
<sequence length="316" mass="35391">MNIERTVSDALRTAIRSIESVVLQAVHLIFLPLTYTQPVFRVALFLLLVPPLFLFSFSASLLLWKWVPGGWSEAVLLQYGDIDAAMPYADFLLPSMPLRQPYDISLHLVLPTTESNYALGNFMTTIHLFSSKNETLATSRIPSILPPRTSSSLSLFSKPTFIPLQIPLVRSFSAPTSYPLRARIEIGRKDGWRSLGSGEGRELHVYSAELRGVVKLQGVWALISNHPIIATFLTTALFFMASTTSALMFYFFFPNLSSEVDNEGNELSAVKGKGVKKEEYDEDSARTLLRRRSRTLPQVLPSSPEIKSEEDDNVFI</sequence>
<evidence type="ECO:0000256" key="7">
    <source>
        <dbReference type="SAM" id="MobiDB-lite"/>
    </source>
</evidence>
<dbReference type="PANTHER" id="PTHR21212">
    <property type="entry name" value="BERNARDINELLI-SEIP CONGENITAL LIPODYSTROPHY 2 HOMOLOG BSCL2 PROTEIN"/>
    <property type="match status" value="1"/>
</dbReference>
<keyword evidence="2 8" id="KW-0812">Transmembrane</keyword>
<accession>A0A067LWZ0</accession>
<feature type="region of interest" description="Disordered" evidence="7">
    <location>
        <begin position="294"/>
        <end position="316"/>
    </location>
</feature>
<evidence type="ECO:0000256" key="8">
    <source>
        <dbReference type="SAM" id="Phobius"/>
    </source>
</evidence>
<dbReference type="CDD" id="cd23995">
    <property type="entry name" value="Seipin_BSCL2_like"/>
    <property type="match status" value="1"/>
</dbReference>
<dbReference type="GO" id="GO:0140042">
    <property type="term" value="P:lipid droplet formation"/>
    <property type="evidence" value="ECO:0007669"/>
    <property type="project" value="UniProtKB-ARBA"/>
</dbReference>
<dbReference type="Pfam" id="PF06775">
    <property type="entry name" value="Seipin"/>
    <property type="match status" value="1"/>
</dbReference>
<protein>
    <recommendedName>
        <fullName evidence="11">Seipin</fullName>
    </recommendedName>
</protein>
<gene>
    <name evidence="9" type="ORF">BOTBODRAFT_59713</name>
</gene>
<dbReference type="AlphaFoldDB" id="A0A067LWZ0"/>
<reference evidence="10" key="1">
    <citation type="journal article" date="2014" name="Proc. Natl. Acad. Sci. U.S.A.">
        <title>Extensive sampling of basidiomycete genomes demonstrates inadequacy of the white-rot/brown-rot paradigm for wood decay fungi.</title>
        <authorList>
            <person name="Riley R."/>
            <person name="Salamov A.A."/>
            <person name="Brown D.W."/>
            <person name="Nagy L.G."/>
            <person name="Floudas D."/>
            <person name="Held B.W."/>
            <person name="Levasseur A."/>
            <person name="Lombard V."/>
            <person name="Morin E."/>
            <person name="Otillar R."/>
            <person name="Lindquist E.A."/>
            <person name="Sun H."/>
            <person name="LaButti K.M."/>
            <person name="Schmutz J."/>
            <person name="Jabbour D."/>
            <person name="Luo H."/>
            <person name="Baker S.E."/>
            <person name="Pisabarro A.G."/>
            <person name="Walton J.D."/>
            <person name="Blanchette R.A."/>
            <person name="Henrissat B."/>
            <person name="Martin F."/>
            <person name="Cullen D."/>
            <person name="Hibbett D.S."/>
            <person name="Grigoriev I.V."/>
        </authorList>
    </citation>
    <scope>NUCLEOTIDE SEQUENCE [LARGE SCALE GENOMIC DNA]</scope>
    <source>
        <strain evidence="10">FD-172 SS1</strain>
    </source>
</reference>
<evidence type="ECO:0000256" key="1">
    <source>
        <dbReference type="ARBA" id="ARBA00004477"/>
    </source>
</evidence>
<evidence type="ECO:0000256" key="4">
    <source>
        <dbReference type="ARBA" id="ARBA00022989"/>
    </source>
</evidence>
<evidence type="ECO:0000256" key="6">
    <source>
        <dbReference type="ARBA" id="ARBA00023136"/>
    </source>
</evidence>
<keyword evidence="4 8" id="KW-1133">Transmembrane helix</keyword>
<keyword evidence="5" id="KW-0443">Lipid metabolism</keyword>
<name>A0A067LWZ0_BOTB1</name>
<feature type="transmembrane region" description="Helical" evidence="8">
    <location>
        <begin position="43"/>
        <end position="64"/>
    </location>
</feature>
<keyword evidence="6 8" id="KW-0472">Membrane</keyword>
<dbReference type="PANTHER" id="PTHR21212:SF0">
    <property type="entry name" value="SEIPIN"/>
    <property type="match status" value="1"/>
</dbReference>
<evidence type="ECO:0000313" key="10">
    <source>
        <dbReference type="Proteomes" id="UP000027195"/>
    </source>
</evidence>
<evidence type="ECO:0000256" key="2">
    <source>
        <dbReference type="ARBA" id="ARBA00022692"/>
    </source>
</evidence>
<comment type="subcellular location">
    <subcellularLocation>
        <location evidence="1">Endoplasmic reticulum membrane</location>
        <topology evidence="1">Multi-pass membrane protein</topology>
    </subcellularLocation>
</comment>
<evidence type="ECO:0000256" key="3">
    <source>
        <dbReference type="ARBA" id="ARBA00022824"/>
    </source>
</evidence>
<feature type="transmembrane region" description="Helical" evidence="8">
    <location>
        <begin position="21"/>
        <end position="37"/>
    </location>
</feature>
<dbReference type="EMBL" id="KL198099">
    <property type="protein sequence ID" value="KDQ07883.1"/>
    <property type="molecule type" value="Genomic_DNA"/>
</dbReference>